<feature type="domain" description="Transposase DDE" evidence="1">
    <location>
        <begin position="137"/>
        <end position="263"/>
    </location>
</feature>
<accession>A0A8T7M693</accession>
<reference evidence="2 3" key="1">
    <citation type="submission" date="2020-06" db="EMBL/GenBank/DDBJ databases">
        <title>Anoxygenic phototrophic Chloroflexota member uses a Type I reaction center.</title>
        <authorList>
            <person name="Tsuji J.M."/>
            <person name="Shaw N.A."/>
            <person name="Nagashima S."/>
            <person name="Venkiteswaran J."/>
            <person name="Schiff S.L."/>
            <person name="Hanada S."/>
            <person name="Tank M."/>
            <person name="Neufeld J.D."/>
        </authorList>
    </citation>
    <scope>NUCLEOTIDE SEQUENCE [LARGE SCALE GENOMIC DNA]</scope>
    <source>
        <strain evidence="2">L227-S17</strain>
    </source>
</reference>
<dbReference type="EMBL" id="JACATZ010000003">
    <property type="protein sequence ID" value="NWJ47647.1"/>
    <property type="molecule type" value="Genomic_DNA"/>
</dbReference>
<gene>
    <name evidence="2" type="ORF">HXX08_17470</name>
</gene>
<sequence>MITNFEDFCTWAFVIIDDLWKELSPAFTRTGPQPACSDSELITLAVVGECKGWDQETELISNWRNYQYLFPHIPERSRFNRRRRNLMGAINSIRQSLLALLDLAQDQQTVLDSLPLPVIEFRHAHFSPARSYWSSQGARYGKVATKKQTIFGYKLQLLVTFNGVIVDFELAGANQPDLRMGLELLENHPGLTVVGDKAYISQSEQQHLEQEQGIKLLTNPRQNQKVEQPAERAKLINHFRQIIETVNGQLAQQFKLEINRAHSFWGLCSRLYSKLAGHTLSIYLNRLLGKPDCLKIKALAFPI</sequence>
<dbReference type="NCBIfam" id="NF033520">
    <property type="entry name" value="transpos_IS982"/>
    <property type="match status" value="1"/>
</dbReference>
<evidence type="ECO:0000313" key="2">
    <source>
        <dbReference type="EMBL" id="NWJ47647.1"/>
    </source>
</evidence>
<protein>
    <submittedName>
        <fullName evidence="2">IS982 family transposase</fullName>
    </submittedName>
</protein>
<dbReference type="InterPro" id="IPR025668">
    <property type="entry name" value="Tnp_DDE_dom"/>
</dbReference>
<evidence type="ECO:0000313" key="3">
    <source>
        <dbReference type="Proteomes" id="UP000521676"/>
    </source>
</evidence>
<name>A0A8T7M693_9CHLR</name>
<evidence type="ECO:0000259" key="1">
    <source>
        <dbReference type="Pfam" id="PF13612"/>
    </source>
</evidence>
<organism evidence="2 3">
    <name type="scientific">Candidatus Chlorohelix allophototropha</name>
    <dbReference type="NCBI Taxonomy" id="3003348"/>
    <lineage>
        <taxon>Bacteria</taxon>
        <taxon>Bacillati</taxon>
        <taxon>Chloroflexota</taxon>
        <taxon>Chloroflexia</taxon>
        <taxon>Candidatus Chloroheliales</taxon>
        <taxon>Candidatus Chloroheliaceae</taxon>
        <taxon>Candidatus Chlorohelix</taxon>
    </lineage>
</organism>
<dbReference type="Pfam" id="PF13612">
    <property type="entry name" value="DDE_Tnp_1_3"/>
    <property type="match status" value="1"/>
</dbReference>
<dbReference type="Proteomes" id="UP000521676">
    <property type="component" value="Unassembled WGS sequence"/>
</dbReference>
<dbReference type="AlphaFoldDB" id="A0A8T7M693"/>
<proteinExistence type="predicted"/>
<comment type="caution">
    <text evidence="2">The sequence shown here is derived from an EMBL/GenBank/DDBJ whole genome shotgun (WGS) entry which is preliminary data.</text>
</comment>